<dbReference type="RefSeq" id="WP_113691211.1">
    <property type="nucleotide sequence ID" value="NZ_CP015163.1"/>
</dbReference>
<comment type="subcellular location">
    <subcellularLocation>
        <location evidence="1">Golgi apparatus membrane</location>
        <topology evidence="1">Peripheral membrane protein</topology>
        <orientation evidence="1">Cytoplasmic side</orientation>
    </subcellularLocation>
</comment>
<evidence type="ECO:0000313" key="5">
    <source>
        <dbReference type="EMBL" id="AXB41945.1"/>
    </source>
</evidence>
<dbReference type="KEGG" id="aab:A4R43_04890"/>
<accession>A0A344L1M1</accession>
<dbReference type="Gene3D" id="1.10.3630.10">
    <property type="entry name" value="yeast vps74-n-term truncation variant domain like"/>
    <property type="match status" value="1"/>
</dbReference>
<dbReference type="InterPro" id="IPR008628">
    <property type="entry name" value="GPP34-like"/>
</dbReference>
<evidence type="ECO:0000256" key="2">
    <source>
        <dbReference type="ARBA" id="ARBA00023034"/>
    </source>
</evidence>
<keyword evidence="4" id="KW-0472">Membrane</keyword>
<name>A0A344L1M1_9PSEU</name>
<dbReference type="OrthoDB" id="3531322at2"/>
<protein>
    <recommendedName>
        <fullName evidence="7">GPP34 family phosphoprotein</fullName>
    </recommendedName>
</protein>
<keyword evidence="6" id="KW-1185">Reference proteome</keyword>
<dbReference type="GO" id="GO:0005737">
    <property type="term" value="C:cytoplasm"/>
    <property type="evidence" value="ECO:0007669"/>
    <property type="project" value="UniProtKB-ARBA"/>
</dbReference>
<sequence length="209" mass="23095">MTAPLADDLFFLAHDDRTGKRRLHERAAGLGLAGAVLAELLLAGRITVEHGRVRVLDPRLPRCEVLGPALSDMVAEPETRVVRDWLRYLARDSYASVARRLLGSGQLRVVKARLPWRADTYEPVDINAAAWPAARLSGPIARLDPLEPDDVVLAGLVIATGLDRYVFYTASAEARQYLERLIIELPAPLRVLVLETETAVGEAVLHHRM</sequence>
<evidence type="ECO:0000313" key="6">
    <source>
        <dbReference type="Proteomes" id="UP000250434"/>
    </source>
</evidence>
<dbReference type="GO" id="GO:0070273">
    <property type="term" value="F:phosphatidylinositol-4-phosphate binding"/>
    <property type="evidence" value="ECO:0007669"/>
    <property type="project" value="InterPro"/>
</dbReference>
<evidence type="ECO:0000256" key="3">
    <source>
        <dbReference type="ARBA" id="ARBA00023121"/>
    </source>
</evidence>
<gene>
    <name evidence="5" type="ORF">A4R43_04890</name>
</gene>
<evidence type="ECO:0000256" key="4">
    <source>
        <dbReference type="ARBA" id="ARBA00023136"/>
    </source>
</evidence>
<dbReference type="GO" id="GO:0012505">
    <property type="term" value="C:endomembrane system"/>
    <property type="evidence" value="ECO:0007669"/>
    <property type="project" value="UniProtKB-ARBA"/>
</dbReference>
<evidence type="ECO:0000256" key="1">
    <source>
        <dbReference type="ARBA" id="ARBA00004255"/>
    </source>
</evidence>
<reference evidence="5 6" key="1">
    <citation type="submission" date="2016-04" db="EMBL/GenBank/DDBJ databases">
        <title>Complete genome sequence and analysis of deep-sea sediment isolate, Amycolatopsis sp. WP1.</title>
        <authorList>
            <person name="Wang H."/>
            <person name="Chen S."/>
            <person name="Wu Q."/>
        </authorList>
    </citation>
    <scope>NUCLEOTIDE SEQUENCE [LARGE SCALE GENOMIC DNA]</scope>
    <source>
        <strain evidence="5 6">WP1</strain>
    </source>
</reference>
<keyword evidence="2" id="KW-0333">Golgi apparatus</keyword>
<proteinExistence type="predicted"/>
<dbReference type="Proteomes" id="UP000250434">
    <property type="component" value="Chromosome"/>
</dbReference>
<organism evidence="5 6">
    <name type="scientific">Amycolatopsis albispora</name>
    <dbReference type="NCBI Taxonomy" id="1804986"/>
    <lineage>
        <taxon>Bacteria</taxon>
        <taxon>Bacillati</taxon>
        <taxon>Actinomycetota</taxon>
        <taxon>Actinomycetes</taxon>
        <taxon>Pseudonocardiales</taxon>
        <taxon>Pseudonocardiaceae</taxon>
        <taxon>Amycolatopsis</taxon>
    </lineage>
</organism>
<dbReference type="Pfam" id="PF05719">
    <property type="entry name" value="GPP34"/>
    <property type="match status" value="1"/>
</dbReference>
<keyword evidence="3" id="KW-0446">Lipid-binding</keyword>
<dbReference type="InterPro" id="IPR038261">
    <property type="entry name" value="GPP34-like_sf"/>
</dbReference>
<evidence type="ECO:0008006" key="7">
    <source>
        <dbReference type="Google" id="ProtNLM"/>
    </source>
</evidence>
<dbReference type="AlphaFoldDB" id="A0A344L1M1"/>
<dbReference type="EMBL" id="CP015163">
    <property type="protein sequence ID" value="AXB41945.1"/>
    <property type="molecule type" value="Genomic_DNA"/>
</dbReference>